<dbReference type="InterPro" id="IPR035425">
    <property type="entry name" value="CENP-T/H4_C"/>
</dbReference>
<accession>A0A164ZP50</accession>
<evidence type="ECO:0000256" key="2">
    <source>
        <dbReference type="ARBA" id="ARBA00004123"/>
    </source>
</evidence>
<dbReference type="PRINTS" id="PR00623">
    <property type="entry name" value="HISTONEH4"/>
</dbReference>
<keyword evidence="13" id="KW-1185">Reference proteome</keyword>
<dbReference type="FunFam" id="1.10.20.10:FF:000012">
    <property type="entry name" value="Histone H4"/>
    <property type="match status" value="1"/>
</dbReference>
<keyword evidence="6 10" id="KW-0158">Chromosome</keyword>
<dbReference type="STRING" id="1328760.A0A164ZP50"/>
<comment type="function">
    <text evidence="1 10">Core component of nucleosome. Nucleosomes wrap and compact DNA into chromatin, limiting DNA accessibility to the cellular machineries which require DNA as a template. Histones thereby play a central role in transcription regulation, DNA repair, DNA replication and chromosomal stability. DNA accessibility is regulated via a complex set of post-translational modifications of histones, also called histone code, and nucleosome remodeling.</text>
</comment>
<dbReference type="Gene3D" id="1.10.20.10">
    <property type="entry name" value="Histone, subunit A"/>
    <property type="match status" value="1"/>
</dbReference>
<evidence type="ECO:0000256" key="8">
    <source>
        <dbReference type="ARBA" id="ARBA00023242"/>
    </source>
</evidence>
<evidence type="ECO:0000256" key="5">
    <source>
        <dbReference type="ARBA" id="ARBA00011538"/>
    </source>
</evidence>
<keyword evidence="9 10" id="KW-0544">Nucleosome core</keyword>
<dbReference type="SUPFAM" id="SSF47113">
    <property type="entry name" value="Histone-fold"/>
    <property type="match status" value="1"/>
</dbReference>
<dbReference type="InterPro" id="IPR009072">
    <property type="entry name" value="Histone-fold"/>
</dbReference>
<comment type="subunit">
    <text evidence="5 10">The nucleosome is a histone octamer containing two molecules each of H2A, H2B, H3 and H4 assembled in one H3-H4 heterotetramer and two H2A-H2B heterodimers. The octamer wraps approximately 147 bp of DNA.</text>
</comment>
<sequence length="144" mass="16123">MPPLKGMPFARGGKAKALPNLHSSGYKGLGGKGLAQPLRRHRKLLKDTIMGITRPDIRRLARRGGVKRISAAIYDETRAALKKYLKDILKDCAIFLEHANRKTITVLDVIFALKRQGRPIYGFDDANRVAAKRARRASTRAIRH</sequence>
<organism evidence="12 13">
    <name type="scientific">Xylona heveae (strain CBS 132557 / TC161)</name>
    <dbReference type="NCBI Taxonomy" id="1328760"/>
    <lineage>
        <taxon>Eukaryota</taxon>
        <taxon>Fungi</taxon>
        <taxon>Dikarya</taxon>
        <taxon>Ascomycota</taxon>
        <taxon>Pezizomycotina</taxon>
        <taxon>Xylonomycetes</taxon>
        <taxon>Xylonales</taxon>
        <taxon>Xylonaceae</taxon>
        <taxon>Xylona</taxon>
    </lineage>
</organism>
<evidence type="ECO:0000313" key="12">
    <source>
        <dbReference type="EMBL" id="KZF19334.1"/>
    </source>
</evidence>
<gene>
    <name evidence="12" type="ORF">L228DRAFT_250921</name>
</gene>
<evidence type="ECO:0000256" key="6">
    <source>
        <dbReference type="ARBA" id="ARBA00022454"/>
    </source>
</evidence>
<dbReference type="Proteomes" id="UP000076632">
    <property type="component" value="Unassembled WGS sequence"/>
</dbReference>
<evidence type="ECO:0000256" key="10">
    <source>
        <dbReference type="RuleBase" id="RU000528"/>
    </source>
</evidence>
<dbReference type="OMA" id="PIYGFEP"/>
<dbReference type="EMBL" id="KV407466">
    <property type="protein sequence ID" value="KZF19334.1"/>
    <property type="molecule type" value="Genomic_DNA"/>
</dbReference>
<keyword evidence="7 10" id="KW-0238">DNA-binding</keyword>
<dbReference type="GO" id="GO:0003677">
    <property type="term" value="F:DNA binding"/>
    <property type="evidence" value="ECO:0007669"/>
    <property type="project" value="UniProtKB-KW"/>
</dbReference>
<dbReference type="GO" id="GO:0046982">
    <property type="term" value="F:protein heterodimerization activity"/>
    <property type="evidence" value="ECO:0007669"/>
    <property type="project" value="InterPro"/>
</dbReference>
<dbReference type="SMART" id="SM00417">
    <property type="entry name" value="H4"/>
    <property type="match status" value="1"/>
</dbReference>
<dbReference type="GO" id="GO:0005634">
    <property type="term" value="C:nucleus"/>
    <property type="evidence" value="ECO:0007669"/>
    <property type="project" value="UniProtKB-SubCell"/>
</dbReference>
<evidence type="ECO:0000259" key="11">
    <source>
        <dbReference type="Pfam" id="PF15511"/>
    </source>
</evidence>
<dbReference type="GeneID" id="28898572"/>
<feature type="domain" description="CENP-T/Histone H4 histone fold" evidence="11">
    <location>
        <begin position="60"/>
        <end position="117"/>
    </location>
</feature>
<evidence type="ECO:0000256" key="3">
    <source>
        <dbReference type="ARBA" id="ARBA00004286"/>
    </source>
</evidence>
<reference evidence="12 13" key="1">
    <citation type="journal article" date="2016" name="Fungal Biol.">
        <title>The genome of Xylona heveae provides a window into fungal endophytism.</title>
        <authorList>
            <person name="Gazis R."/>
            <person name="Kuo A."/>
            <person name="Riley R."/>
            <person name="LaButti K."/>
            <person name="Lipzen A."/>
            <person name="Lin J."/>
            <person name="Amirebrahimi M."/>
            <person name="Hesse C.N."/>
            <person name="Spatafora J.W."/>
            <person name="Henrissat B."/>
            <person name="Hainaut M."/>
            <person name="Grigoriev I.V."/>
            <person name="Hibbett D.S."/>
        </authorList>
    </citation>
    <scope>NUCLEOTIDE SEQUENCE [LARGE SCALE GENOMIC DNA]</scope>
    <source>
        <strain evidence="12 13">TC161</strain>
    </source>
</reference>
<dbReference type="CDD" id="cd22912">
    <property type="entry name" value="HFD_H4"/>
    <property type="match status" value="1"/>
</dbReference>
<dbReference type="GO" id="GO:0030527">
    <property type="term" value="F:structural constituent of chromatin"/>
    <property type="evidence" value="ECO:0007669"/>
    <property type="project" value="InterPro"/>
</dbReference>
<dbReference type="InParanoid" id="A0A164ZP50"/>
<proteinExistence type="inferred from homology"/>
<dbReference type="InterPro" id="IPR001951">
    <property type="entry name" value="Histone_H4"/>
</dbReference>
<dbReference type="Pfam" id="PF15511">
    <property type="entry name" value="CENP-T_C"/>
    <property type="match status" value="1"/>
</dbReference>
<comment type="subcellular location">
    <subcellularLocation>
        <location evidence="3">Chromosome</location>
    </subcellularLocation>
    <subcellularLocation>
        <location evidence="2">Nucleus</location>
    </subcellularLocation>
</comment>
<evidence type="ECO:0000256" key="9">
    <source>
        <dbReference type="ARBA" id="ARBA00023269"/>
    </source>
</evidence>
<evidence type="ECO:0000256" key="4">
    <source>
        <dbReference type="ARBA" id="ARBA00006564"/>
    </source>
</evidence>
<dbReference type="AlphaFoldDB" id="A0A164ZP50"/>
<protein>
    <recommendedName>
        <fullName evidence="10">Histone H4</fullName>
    </recommendedName>
</protein>
<evidence type="ECO:0000313" key="13">
    <source>
        <dbReference type="Proteomes" id="UP000076632"/>
    </source>
</evidence>
<dbReference type="PANTHER" id="PTHR10484">
    <property type="entry name" value="HISTONE H4"/>
    <property type="match status" value="1"/>
</dbReference>
<evidence type="ECO:0000256" key="1">
    <source>
        <dbReference type="ARBA" id="ARBA00002001"/>
    </source>
</evidence>
<keyword evidence="8 10" id="KW-0539">Nucleus</keyword>
<dbReference type="RefSeq" id="XP_018184889.1">
    <property type="nucleotide sequence ID" value="XM_018333435.1"/>
</dbReference>
<name>A0A164ZP50_XYLHT</name>
<dbReference type="OrthoDB" id="3919494at2759"/>
<comment type="similarity">
    <text evidence="4 10">Belongs to the histone H4 family.</text>
</comment>
<evidence type="ECO:0000256" key="7">
    <source>
        <dbReference type="ARBA" id="ARBA00023125"/>
    </source>
</evidence>
<dbReference type="GO" id="GO:0000786">
    <property type="term" value="C:nucleosome"/>
    <property type="evidence" value="ECO:0007669"/>
    <property type="project" value="UniProtKB-KW"/>
</dbReference>